<dbReference type="Proteomes" id="UP000694562">
    <property type="component" value="Unplaced"/>
</dbReference>
<sequence length="62" mass="6970">MSCGSPSKNVNHNVLICLQCSPLARWMLPRSLFSSHNQGKKKRGESVENISLASNWVRVLFL</sequence>
<organism evidence="1 2">
    <name type="scientific">Falco tinnunculus</name>
    <name type="common">Common kestrel</name>
    <dbReference type="NCBI Taxonomy" id="100819"/>
    <lineage>
        <taxon>Eukaryota</taxon>
        <taxon>Metazoa</taxon>
        <taxon>Chordata</taxon>
        <taxon>Craniata</taxon>
        <taxon>Vertebrata</taxon>
        <taxon>Euteleostomi</taxon>
        <taxon>Archelosauria</taxon>
        <taxon>Archosauria</taxon>
        <taxon>Dinosauria</taxon>
        <taxon>Saurischia</taxon>
        <taxon>Theropoda</taxon>
        <taxon>Coelurosauria</taxon>
        <taxon>Aves</taxon>
        <taxon>Neognathae</taxon>
        <taxon>Neoaves</taxon>
        <taxon>Telluraves</taxon>
        <taxon>Australaves</taxon>
        <taxon>Falconiformes</taxon>
        <taxon>Falconidae</taxon>
        <taxon>Falco</taxon>
    </lineage>
</organism>
<reference evidence="1" key="2">
    <citation type="submission" date="2025-09" db="UniProtKB">
        <authorList>
            <consortium name="Ensembl"/>
        </authorList>
    </citation>
    <scope>IDENTIFICATION</scope>
</reference>
<name>A0A8C4TPK8_FALTI</name>
<proteinExistence type="predicted"/>
<protein>
    <submittedName>
        <fullName evidence="1">Uncharacterized protein</fullName>
    </submittedName>
</protein>
<dbReference type="Ensembl" id="ENSFTIT00000000176.1">
    <property type="protein sequence ID" value="ENSFTIP00000000164.1"/>
    <property type="gene ID" value="ENSFTIG00000000120.1"/>
</dbReference>
<evidence type="ECO:0000313" key="1">
    <source>
        <dbReference type="Ensembl" id="ENSFTIP00000000164.1"/>
    </source>
</evidence>
<dbReference type="AlphaFoldDB" id="A0A8C4TPK8"/>
<evidence type="ECO:0000313" key="2">
    <source>
        <dbReference type="Proteomes" id="UP000694562"/>
    </source>
</evidence>
<reference evidence="1" key="1">
    <citation type="submission" date="2025-08" db="UniProtKB">
        <authorList>
            <consortium name="Ensembl"/>
        </authorList>
    </citation>
    <scope>IDENTIFICATION</scope>
</reference>
<keyword evidence="2" id="KW-1185">Reference proteome</keyword>
<accession>A0A8C4TPK8</accession>